<comment type="caution">
    <text evidence="12">The sequence shown here is derived from an EMBL/GenBank/DDBJ whole genome shotgun (WGS) entry which is preliminary data.</text>
</comment>
<evidence type="ECO:0000313" key="12">
    <source>
        <dbReference type="EMBL" id="KAK3287583.1"/>
    </source>
</evidence>
<dbReference type="InterPro" id="IPR012337">
    <property type="entry name" value="RNaseH-like_sf"/>
</dbReference>
<dbReference type="Gene3D" id="3.30.160.20">
    <property type="match status" value="1"/>
</dbReference>
<dbReference type="SMART" id="SM00474">
    <property type="entry name" value="35EXOc"/>
    <property type="match status" value="1"/>
</dbReference>
<evidence type="ECO:0000259" key="11">
    <source>
        <dbReference type="PROSITE" id="PS50137"/>
    </source>
</evidence>
<evidence type="ECO:0000256" key="3">
    <source>
        <dbReference type="ARBA" id="ARBA00022723"/>
    </source>
</evidence>
<dbReference type="GO" id="GO:0003723">
    <property type="term" value="F:RNA binding"/>
    <property type="evidence" value="ECO:0007669"/>
    <property type="project" value="UniProtKB-UniRule"/>
</dbReference>
<dbReference type="Proteomes" id="UP001190700">
    <property type="component" value="Unassembled WGS sequence"/>
</dbReference>
<dbReference type="InterPro" id="IPR051132">
    <property type="entry name" value="3-5_Exonuclease_domain"/>
</dbReference>
<comment type="subcellular location">
    <subcellularLocation>
        <location evidence="1">Nucleus</location>
    </subcellularLocation>
</comment>
<keyword evidence="6" id="KW-0460">Magnesium</keyword>
<evidence type="ECO:0000256" key="4">
    <source>
        <dbReference type="ARBA" id="ARBA00022801"/>
    </source>
</evidence>
<evidence type="ECO:0000256" key="9">
    <source>
        <dbReference type="ARBA" id="ARBA00042761"/>
    </source>
</evidence>
<evidence type="ECO:0000256" key="10">
    <source>
        <dbReference type="PROSITE-ProRule" id="PRU00266"/>
    </source>
</evidence>
<dbReference type="Pfam" id="PF01612">
    <property type="entry name" value="DNA_pol_A_exo1"/>
    <property type="match status" value="1"/>
</dbReference>
<evidence type="ECO:0000256" key="7">
    <source>
        <dbReference type="ARBA" id="ARBA00023242"/>
    </source>
</evidence>
<dbReference type="GO" id="GO:0006139">
    <property type="term" value="P:nucleobase-containing compound metabolic process"/>
    <property type="evidence" value="ECO:0007669"/>
    <property type="project" value="InterPro"/>
</dbReference>
<evidence type="ECO:0000256" key="1">
    <source>
        <dbReference type="ARBA" id="ARBA00004123"/>
    </source>
</evidence>
<evidence type="ECO:0000256" key="6">
    <source>
        <dbReference type="ARBA" id="ARBA00022842"/>
    </source>
</evidence>
<dbReference type="EMBL" id="LGRX02000790">
    <property type="protein sequence ID" value="KAK3287583.1"/>
    <property type="molecule type" value="Genomic_DNA"/>
</dbReference>
<dbReference type="GO" id="GO:0008408">
    <property type="term" value="F:3'-5' exonuclease activity"/>
    <property type="evidence" value="ECO:0007669"/>
    <property type="project" value="InterPro"/>
</dbReference>
<dbReference type="Gene3D" id="3.30.420.10">
    <property type="entry name" value="Ribonuclease H-like superfamily/Ribonuclease H"/>
    <property type="match status" value="1"/>
</dbReference>
<dbReference type="AlphaFoldDB" id="A0AAE0LJK5"/>
<dbReference type="PANTHER" id="PTHR13620:SF109">
    <property type="entry name" value="3'-5' EXONUCLEASE"/>
    <property type="match status" value="1"/>
</dbReference>
<keyword evidence="4" id="KW-0378">Hydrolase</keyword>
<dbReference type="InterPro" id="IPR036397">
    <property type="entry name" value="RNaseH_sf"/>
</dbReference>
<dbReference type="InterPro" id="IPR014720">
    <property type="entry name" value="dsRBD_dom"/>
</dbReference>
<keyword evidence="7" id="KW-0539">Nucleus</keyword>
<feature type="domain" description="DRBM" evidence="11">
    <location>
        <begin position="321"/>
        <end position="389"/>
    </location>
</feature>
<keyword evidence="5" id="KW-0269">Exonuclease</keyword>
<dbReference type="PROSITE" id="PS50137">
    <property type="entry name" value="DS_RBD"/>
    <property type="match status" value="1"/>
</dbReference>
<dbReference type="InterPro" id="IPR002562">
    <property type="entry name" value="3'-5'_exonuclease_dom"/>
</dbReference>
<evidence type="ECO:0000256" key="2">
    <source>
        <dbReference type="ARBA" id="ARBA00022722"/>
    </source>
</evidence>
<keyword evidence="2" id="KW-0540">Nuclease</keyword>
<evidence type="ECO:0000256" key="5">
    <source>
        <dbReference type="ARBA" id="ARBA00022839"/>
    </source>
</evidence>
<evidence type="ECO:0000313" key="13">
    <source>
        <dbReference type="Proteomes" id="UP001190700"/>
    </source>
</evidence>
<sequence>MNSVQDYLLAQNDLVHVPLSLLSGEMTWGRIRHAISKPSSLLWQWSRTLCTDSFPGSQLITPDHTVLYKASEIDEAVHEFFRRDAPSGPQVLGLDIEARPSYTKVRNPTALIQISSESRCLVAHVRWLRALPRQLRLLLEDQNVWMVGAGVKSDLNDLIKDRLIGERPAPFIDTVLVSQVFGYKRGGLKNMAAEFGVDVEKPKSIQMSNWALTPLSPRQAEYAAQDAYLGLWVLQKLHERHSDPRDHDVNDWGNCFLNHTKINAMLSEFEGEQGLAWPTCVRRALQARAEERMELIKYKDSSSQEKKKSKLLRHLTDVKRHPVAALHEVAQKLYEPVEWELRTPATSGDEIVYVLTVLLAGERIGSASGRSKTEAKAEAAQAALRYLHGGGLEALLAAREEESRRPDPPARTAVIGDGGRGDIRMFVDAGMVTVARGHDRQFPMAPGSWPDSVGLQRGLGLRVAAPTPPTETNPVQALHEAAQSLHQLLEWKVVEVDQEEVQQACQRGHPLEGVTRFQALPVLAAPRAVEEL</sequence>
<dbReference type="Pfam" id="PF00035">
    <property type="entry name" value="dsrm"/>
    <property type="match status" value="1"/>
</dbReference>
<accession>A0AAE0LJK5</accession>
<reference evidence="12 13" key="1">
    <citation type="journal article" date="2015" name="Genome Biol. Evol.">
        <title>Comparative Genomics of a Bacterivorous Green Alga Reveals Evolutionary Causalities and Consequences of Phago-Mixotrophic Mode of Nutrition.</title>
        <authorList>
            <person name="Burns J.A."/>
            <person name="Paasch A."/>
            <person name="Narechania A."/>
            <person name="Kim E."/>
        </authorList>
    </citation>
    <scope>NUCLEOTIDE SEQUENCE [LARGE SCALE GENOMIC DNA]</scope>
    <source>
        <strain evidence="12 13">PLY_AMNH</strain>
    </source>
</reference>
<protein>
    <recommendedName>
        <fullName evidence="8">3'-5' exonuclease</fullName>
    </recommendedName>
    <alternativeName>
        <fullName evidence="9">Werner Syndrome-like exonuclease</fullName>
    </alternativeName>
</protein>
<dbReference type="SUPFAM" id="SSF53098">
    <property type="entry name" value="Ribonuclease H-like"/>
    <property type="match status" value="1"/>
</dbReference>
<organism evidence="12 13">
    <name type="scientific">Cymbomonas tetramitiformis</name>
    <dbReference type="NCBI Taxonomy" id="36881"/>
    <lineage>
        <taxon>Eukaryota</taxon>
        <taxon>Viridiplantae</taxon>
        <taxon>Chlorophyta</taxon>
        <taxon>Pyramimonadophyceae</taxon>
        <taxon>Pyramimonadales</taxon>
        <taxon>Pyramimonadaceae</taxon>
        <taxon>Cymbomonas</taxon>
    </lineage>
</organism>
<dbReference type="CDD" id="cd06141">
    <property type="entry name" value="WRN_exo"/>
    <property type="match status" value="1"/>
</dbReference>
<name>A0AAE0LJK5_9CHLO</name>
<dbReference type="SMART" id="SM00358">
    <property type="entry name" value="DSRM"/>
    <property type="match status" value="1"/>
</dbReference>
<keyword evidence="10" id="KW-0694">RNA-binding</keyword>
<gene>
    <name evidence="12" type="ORF">CYMTET_4918</name>
</gene>
<proteinExistence type="predicted"/>
<dbReference type="PANTHER" id="PTHR13620">
    <property type="entry name" value="3-5 EXONUCLEASE"/>
    <property type="match status" value="1"/>
</dbReference>
<dbReference type="GO" id="GO:0046872">
    <property type="term" value="F:metal ion binding"/>
    <property type="evidence" value="ECO:0007669"/>
    <property type="project" value="UniProtKB-KW"/>
</dbReference>
<keyword evidence="13" id="KW-1185">Reference proteome</keyword>
<dbReference type="SUPFAM" id="SSF54768">
    <property type="entry name" value="dsRNA-binding domain-like"/>
    <property type="match status" value="1"/>
</dbReference>
<dbReference type="GO" id="GO:0005634">
    <property type="term" value="C:nucleus"/>
    <property type="evidence" value="ECO:0007669"/>
    <property type="project" value="UniProtKB-SubCell"/>
</dbReference>
<evidence type="ECO:0000256" key="8">
    <source>
        <dbReference type="ARBA" id="ARBA00040531"/>
    </source>
</evidence>
<keyword evidence="3" id="KW-0479">Metal-binding</keyword>